<name>A0AAD7IG33_9AGAR</name>
<dbReference type="Gene3D" id="3.40.50.300">
    <property type="entry name" value="P-loop containing nucleotide triphosphate hydrolases"/>
    <property type="match status" value="1"/>
</dbReference>
<reference evidence="3" key="1">
    <citation type="submission" date="2023-03" db="EMBL/GenBank/DDBJ databases">
        <title>Massive genome expansion in bonnet fungi (Mycena s.s.) driven by repeated elements and novel gene families across ecological guilds.</title>
        <authorList>
            <consortium name="Lawrence Berkeley National Laboratory"/>
            <person name="Harder C.B."/>
            <person name="Miyauchi S."/>
            <person name="Viragh M."/>
            <person name="Kuo A."/>
            <person name="Thoen E."/>
            <person name="Andreopoulos B."/>
            <person name="Lu D."/>
            <person name="Skrede I."/>
            <person name="Drula E."/>
            <person name="Henrissat B."/>
            <person name="Morin E."/>
            <person name="Kohler A."/>
            <person name="Barry K."/>
            <person name="LaButti K."/>
            <person name="Morin E."/>
            <person name="Salamov A."/>
            <person name="Lipzen A."/>
            <person name="Mereny Z."/>
            <person name="Hegedus B."/>
            <person name="Baldrian P."/>
            <person name="Stursova M."/>
            <person name="Weitz H."/>
            <person name="Taylor A."/>
            <person name="Grigoriev I.V."/>
            <person name="Nagy L.G."/>
            <person name="Martin F."/>
            <person name="Kauserud H."/>
        </authorList>
    </citation>
    <scope>NUCLEOTIDE SEQUENCE</scope>
    <source>
        <strain evidence="3">CBHHK182m</strain>
    </source>
</reference>
<dbReference type="InterPro" id="IPR059179">
    <property type="entry name" value="MLKL-like_MCAfunc"/>
</dbReference>
<dbReference type="CDD" id="cd21037">
    <property type="entry name" value="MLKL_NTD"/>
    <property type="match status" value="1"/>
</dbReference>
<dbReference type="InterPro" id="IPR011990">
    <property type="entry name" value="TPR-like_helical_dom_sf"/>
</dbReference>
<dbReference type="AlphaFoldDB" id="A0AAD7IG33"/>
<dbReference type="Gene3D" id="1.25.40.10">
    <property type="entry name" value="Tetratricopeptide repeat domain"/>
    <property type="match status" value="1"/>
</dbReference>
<dbReference type="EMBL" id="JARKIB010000095">
    <property type="protein sequence ID" value="KAJ7742219.1"/>
    <property type="molecule type" value="Genomic_DNA"/>
</dbReference>
<dbReference type="Gene3D" id="1.20.930.20">
    <property type="entry name" value="Adaptor protein Cbl, N-terminal domain"/>
    <property type="match status" value="1"/>
</dbReference>
<dbReference type="InterPro" id="IPR027417">
    <property type="entry name" value="P-loop_NTPase"/>
</dbReference>
<evidence type="ECO:0000313" key="4">
    <source>
        <dbReference type="Proteomes" id="UP001215598"/>
    </source>
</evidence>
<sequence>MPHQLTSTEARINNLTAHLTPILNLLVDLNDAFCPPLVQAIIKTTEALIAGVQNVKRNKDQCLQLVESIHPVLFAILRIHLESEAVGSLPPAILEDVAEFTNTLHKSYTCIEMQRDGNKIRQFFRQSEAHGLLKECQNKLDQALTVFTGRTTLTVLNNATQVQDEADAMHKELMELISTLSDGTVSDQSSSVFYRGANGSQYSSNSFSLLPSKPKIFYGRDSELQEIMKLLGQDTPRVAILGGGGMGKTSLARAALHHPDTCARFEHRSFVSAEAATTSVELAALIGMHLGLNPGANLTRTVVQYFISQPSPCLLVVDNLETPWEPAQAREGVENLLSLLAAVEHLALIVTLRGLERPGKVRWTRPFPQPLQPLSNDAAQQIFEQITDDSHPSDERTQLLEFTGNMPLAVDLMAHLVEYEGLSTVLTRWKTEKTSLLSVGHDRHSNLDASIAISLSSPRITPGAIELLSLLSILPDGLSDDQLMHGNLSIIDILSCKSALLATSLAYKDAKNRLRSLVPIREHIQQFSPPSQPLVMSIRKEFHSLLSSYTKHMKAPISTITAQIMANFANLHKMIVQRYNSVDAERLVSQGISHLQHLDDPELEAKFYGTAGAFMAHSNPMRGFQFLEKALALSKSTGDATIQCNIILSMAIFMRRRGNSRAALALCREVEQIAYQATDLVQVTVALETLAGALIILGDYKGALIELNRAKELINMCGLTGGFHYCHVLHDQAEIHIKKSEYAEAQSIHTALLQDTSMNKNPETYAYIRLNIALVDVTIGTTTELIQQNLDAARKVFTGVKSPLSIINCDMVLADLNLRERNWVLARAQFQEGLNSRDGQVVVYCVERLADSTRWPAHFQGHAKWPMICLCESHRLQERLMLYKALLFIGDWFISEDEVTAHNLFTVALEGFTLLDVHRSRAQCFMRFGEMAQKKGDSSKAAKMWREARPLFERSLQTKDVEQIDRRLAALEKENPSSLANFMTLYPPTEDPDKEVIASTEVAQSSNTDQHTCDQVKMLSS</sequence>
<dbReference type="PANTHER" id="PTHR47691">
    <property type="entry name" value="REGULATOR-RELATED"/>
    <property type="match status" value="1"/>
</dbReference>
<organism evidence="3 4">
    <name type="scientific">Mycena metata</name>
    <dbReference type="NCBI Taxonomy" id="1033252"/>
    <lineage>
        <taxon>Eukaryota</taxon>
        <taxon>Fungi</taxon>
        <taxon>Dikarya</taxon>
        <taxon>Basidiomycota</taxon>
        <taxon>Agaricomycotina</taxon>
        <taxon>Agaricomycetes</taxon>
        <taxon>Agaricomycetidae</taxon>
        <taxon>Agaricales</taxon>
        <taxon>Marasmiineae</taxon>
        <taxon>Mycenaceae</taxon>
        <taxon>Mycena</taxon>
    </lineage>
</organism>
<evidence type="ECO:0000313" key="3">
    <source>
        <dbReference type="EMBL" id="KAJ7742219.1"/>
    </source>
</evidence>
<evidence type="ECO:0000256" key="1">
    <source>
        <dbReference type="SAM" id="MobiDB-lite"/>
    </source>
</evidence>
<dbReference type="InterPro" id="IPR049052">
    <property type="entry name" value="nSTAND1"/>
</dbReference>
<dbReference type="InterPro" id="IPR036537">
    <property type="entry name" value="Adaptor_Cbl_N_dom_sf"/>
</dbReference>
<feature type="domain" description="Novel STAND NTPase 1" evidence="2">
    <location>
        <begin position="213"/>
        <end position="353"/>
    </location>
</feature>
<protein>
    <recommendedName>
        <fullName evidence="2">Novel STAND NTPase 1 domain-containing protein</fullName>
    </recommendedName>
</protein>
<feature type="region of interest" description="Disordered" evidence="1">
    <location>
        <begin position="1000"/>
        <end position="1021"/>
    </location>
</feature>
<dbReference type="SUPFAM" id="SSF52540">
    <property type="entry name" value="P-loop containing nucleoside triphosphate hydrolases"/>
    <property type="match status" value="1"/>
</dbReference>
<dbReference type="PANTHER" id="PTHR47691:SF3">
    <property type="entry name" value="HTH-TYPE TRANSCRIPTIONAL REGULATOR RV0890C-RELATED"/>
    <property type="match status" value="1"/>
</dbReference>
<comment type="caution">
    <text evidence="3">The sequence shown here is derived from an EMBL/GenBank/DDBJ whole genome shotgun (WGS) entry which is preliminary data.</text>
</comment>
<feature type="compositionally biased region" description="Polar residues" evidence="1">
    <location>
        <begin position="1001"/>
        <end position="1010"/>
    </location>
</feature>
<evidence type="ECO:0000259" key="2">
    <source>
        <dbReference type="Pfam" id="PF20703"/>
    </source>
</evidence>
<dbReference type="GO" id="GO:0007166">
    <property type="term" value="P:cell surface receptor signaling pathway"/>
    <property type="evidence" value="ECO:0007669"/>
    <property type="project" value="InterPro"/>
</dbReference>
<accession>A0AAD7IG33</accession>
<dbReference type="Proteomes" id="UP001215598">
    <property type="component" value="Unassembled WGS sequence"/>
</dbReference>
<proteinExistence type="predicted"/>
<gene>
    <name evidence="3" type="ORF">B0H16DRAFT_1861122</name>
</gene>
<dbReference type="SUPFAM" id="SSF48452">
    <property type="entry name" value="TPR-like"/>
    <property type="match status" value="1"/>
</dbReference>
<keyword evidence="4" id="KW-1185">Reference proteome</keyword>
<dbReference type="Pfam" id="PF20703">
    <property type="entry name" value="nSTAND1"/>
    <property type="match status" value="1"/>
</dbReference>